<dbReference type="Proteomes" id="UP000185192">
    <property type="component" value="Unassembled WGS sequence"/>
</dbReference>
<proteinExistence type="predicted"/>
<keyword evidence="3" id="KW-1185">Reference proteome</keyword>
<name>A0A1N6D492_9SPHN</name>
<feature type="domain" description="ThuA-like" evidence="1">
    <location>
        <begin position="19"/>
        <end position="214"/>
    </location>
</feature>
<gene>
    <name evidence="2" type="ORF">SAMN02745824_1526</name>
</gene>
<evidence type="ECO:0000313" key="3">
    <source>
        <dbReference type="Proteomes" id="UP000185192"/>
    </source>
</evidence>
<dbReference type="SUPFAM" id="SSF52317">
    <property type="entry name" value="Class I glutamine amidotransferase-like"/>
    <property type="match status" value="1"/>
</dbReference>
<protein>
    <recommendedName>
        <fullName evidence="1">ThuA-like domain-containing protein</fullName>
    </recommendedName>
</protein>
<evidence type="ECO:0000259" key="1">
    <source>
        <dbReference type="Pfam" id="PF06283"/>
    </source>
</evidence>
<organism evidence="2 3">
    <name type="scientific">Parasphingorhabdus marina DSM 22363</name>
    <dbReference type="NCBI Taxonomy" id="1123272"/>
    <lineage>
        <taxon>Bacteria</taxon>
        <taxon>Pseudomonadati</taxon>
        <taxon>Pseudomonadota</taxon>
        <taxon>Alphaproteobacteria</taxon>
        <taxon>Sphingomonadales</taxon>
        <taxon>Sphingomonadaceae</taxon>
        <taxon>Parasphingorhabdus</taxon>
    </lineage>
</organism>
<dbReference type="Pfam" id="PF06283">
    <property type="entry name" value="ThuA"/>
    <property type="match status" value="1"/>
</dbReference>
<dbReference type="PANTHER" id="PTHR40469">
    <property type="entry name" value="SECRETED GLYCOSYL HYDROLASE"/>
    <property type="match status" value="1"/>
</dbReference>
<dbReference type="Gene3D" id="3.40.50.880">
    <property type="match status" value="1"/>
</dbReference>
<dbReference type="InterPro" id="IPR029062">
    <property type="entry name" value="Class_I_gatase-like"/>
</dbReference>
<dbReference type="AlphaFoldDB" id="A0A1N6D492"/>
<dbReference type="STRING" id="1123272.SAMN02745824_1526"/>
<dbReference type="RefSeq" id="WP_074204438.1">
    <property type="nucleotide sequence ID" value="NZ_FSQW01000001.1"/>
</dbReference>
<dbReference type="InterPro" id="IPR029010">
    <property type="entry name" value="ThuA-like"/>
</dbReference>
<sequence>MSAETKQRLEAHLIAGGMAHDFDFARLELLKILGEDERVRTKVSSSWEEFEGEFNSLLISYTCNIVPSDRTAEQLKEFIEGGGRWIALHATNSLLEWTEDGVVCAPANGPFLGLIGSAFQGHPPLGKYTVANAAPDHPLVENIGNFEVEDELYLSDFSAPAEVLLSARFGGSAPGFTREHWEETDHPVMYIRKLGKGEILYLTLGHARGHYDAPHRTPYFPEIERGAWQTPEMYELIRRSVLWGLTPQMERNSA</sequence>
<reference evidence="3" key="1">
    <citation type="submission" date="2016-11" db="EMBL/GenBank/DDBJ databases">
        <authorList>
            <person name="Varghese N."/>
            <person name="Submissions S."/>
        </authorList>
    </citation>
    <scope>NUCLEOTIDE SEQUENCE [LARGE SCALE GENOMIC DNA]</scope>
    <source>
        <strain evidence="3">DSM 22363</strain>
    </source>
</reference>
<dbReference type="OrthoDB" id="9785923at2"/>
<evidence type="ECO:0000313" key="2">
    <source>
        <dbReference type="EMBL" id="SIN65612.1"/>
    </source>
</evidence>
<accession>A0A1N6D492</accession>
<dbReference type="PANTHER" id="PTHR40469:SF2">
    <property type="entry name" value="GALACTOSE-BINDING DOMAIN-LIKE SUPERFAMILY PROTEIN"/>
    <property type="match status" value="1"/>
</dbReference>
<dbReference type="EMBL" id="FSQW01000001">
    <property type="protein sequence ID" value="SIN65612.1"/>
    <property type="molecule type" value="Genomic_DNA"/>
</dbReference>
<dbReference type="CDD" id="cd03143">
    <property type="entry name" value="A4_beta-galactosidase_middle_domain"/>
    <property type="match status" value="1"/>
</dbReference>